<evidence type="ECO:0000256" key="1">
    <source>
        <dbReference type="ARBA" id="ARBA00004370"/>
    </source>
</evidence>
<evidence type="ECO:0000259" key="6">
    <source>
        <dbReference type="Pfam" id="PF03717"/>
    </source>
</evidence>
<sequence length="672" mass="75543">MKFKKTILLLLILVIMIFTGCSKSSKAEDIFESYFSQWQQGEYSAMYDLLTRDIKEQLSKEDFIKRYENIFGGIEAKNIKVEINKEEKTKKEDDRLIIPYTVKMDTLAGKIEYSHQALLTKEKENGWRLSWDEKMIFPQMEKNDQIRVETVAAKRGIIKDRNDIELASNGQIQMIGIVPEKLGDQEEEVKKKLSEQLHITVEDIDKKLSATWVKPELFVPIRAIASEEKGKLEELTQLSGVTNQRQSARVYPLKEKAAHLVGYIGNINQEELEKLKDEEYNSNSIIGKSGLESLYEKQLRAIDGKKINIVGEDNKIKETLAQKEHKDGQDLQLTIDVSLQESIYGEMQGEVGTAVAMHPKTGEVLALVNSPSYDPNAFILGLSSEQWENWNEDPAKPLLNRFTHTYTPGSVFKPITAAIALEEKAIDSNEKVNISGLQWRKDSSWGDYYISRVKDPGKAVNLRDAFVYSDNIYFAQAALNTGKKAFIEGTKKFGIGEKIPFTYSINSSQLAKDESLGKGDVQLADSGYGQGEVSMSPLHLSMVYTTFINDGNILQPTLNKKDTLENTKPWKEGIISKETAQRIKDDLVEVIENPEGTGNPAKIPGTTLGGKTGTAELKGSKEEKGQELGWFVAFNHDEPEILVTMMIEQVENKGGSAYVVPKVKKVIENYGQ</sequence>
<dbReference type="Pfam" id="PF05223">
    <property type="entry name" value="MecA_N"/>
    <property type="match status" value="1"/>
</dbReference>
<comment type="caution">
    <text evidence="8">The sequence shown here is derived from an EMBL/GenBank/DDBJ whole genome shotgun (WGS) entry which is preliminary data.</text>
</comment>
<dbReference type="InterPro" id="IPR012338">
    <property type="entry name" value="Beta-lactam/transpept-like"/>
</dbReference>
<dbReference type="EMBL" id="JANKAS010000004">
    <property type="protein sequence ID" value="MCR1898512.1"/>
    <property type="molecule type" value="Genomic_DNA"/>
</dbReference>
<dbReference type="Gene3D" id="3.30.1390.30">
    <property type="entry name" value="Penicillin-binding protein 2a, domain 3"/>
    <property type="match status" value="1"/>
</dbReference>
<proteinExistence type="inferred from homology"/>
<gene>
    <name evidence="8" type="ORF">NSA47_05840</name>
</gene>
<dbReference type="Gene3D" id="3.90.1310.10">
    <property type="entry name" value="Penicillin-binding protein 2a (Domain 2)"/>
    <property type="match status" value="1"/>
</dbReference>
<comment type="subcellular location">
    <subcellularLocation>
        <location evidence="1">Membrane</location>
    </subcellularLocation>
</comment>
<dbReference type="InterPro" id="IPR007887">
    <property type="entry name" value="MecA_N"/>
</dbReference>
<dbReference type="GO" id="GO:0071555">
    <property type="term" value="P:cell wall organization"/>
    <property type="evidence" value="ECO:0007669"/>
    <property type="project" value="TreeGrafter"/>
</dbReference>
<keyword evidence="9" id="KW-1185">Reference proteome</keyword>
<dbReference type="GO" id="GO:0008658">
    <property type="term" value="F:penicillin binding"/>
    <property type="evidence" value="ECO:0007669"/>
    <property type="project" value="InterPro"/>
</dbReference>
<dbReference type="Gene3D" id="3.40.710.10">
    <property type="entry name" value="DD-peptidase/beta-lactamase superfamily"/>
    <property type="match status" value="1"/>
</dbReference>
<dbReference type="GO" id="GO:0046677">
    <property type="term" value="P:response to antibiotic"/>
    <property type="evidence" value="ECO:0007669"/>
    <property type="project" value="InterPro"/>
</dbReference>
<feature type="domain" description="Penicillin-binding protein dimerisation" evidence="6">
    <location>
        <begin position="151"/>
        <end position="319"/>
    </location>
</feature>
<keyword evidence="3" id="KW-0472">Membrane</keyword>
<dbReference type="SUPFAM" id="SSF56519">
    <property type="entry name" value="Penicillin binding protein dimerisation domain"/>
    <property type="match status" value="1"/>
</dbReference>
<evidence type="ECO:0000256" key="2">
    <source>
        <dbReference type="ARBA" id="ARBA00007171"/>
    </source>
</evidence>
<evidence type="ECO:0000313" key="9">
    <source>
        <dbReference type="Proteomes" id="UP001205748"/>
    </source>
</evidence>
<comment type="similarity">
    <text evidence="2">Belongs to the transpeptidase family.</text>
</comment>
<dbReference type="Gene3D" id="3.10.450.100">
    <property type="entry name" value="NTF2-like, domain 1"/>
    <property type="match status" value="1"/>
</dbReference>
<protein>
    <submittedName>
        <fullName evidence="8">Penicillin-binding transpeptidase domain-containing protein</fullName>
    </submittedName>
</protein>
<dbReference type="RefSeq" id="WP_257529987.1">
    <property type="nucleotide sequence ID" value="NZ_JANKAS010000004.1"/>
</dbReference>
<evidence type="ECO:0000259" key="5">
    <source>
        <dbReference type="Pfam" id="PF00905"/>
    </source>
</evidence>
<organism evidence="8 9">
    <name type="scientific">Irregularibacter muris</name>
    <dbReference type="NCBI Taxonomy" id="1796619"/>
    <lineage>
        <taxon>Bacteria</taxon>
        <taxon>Bacillati</taxon>
        <taxon>Bacillota</taxon>
        <taxon>Clostridia</taxon>
        <taxon>Eubacteriales</taxon>
        <taxon>Eubacteriaceae</taxon>
        <taxon>Irregularibacter</taxon>
    </lineage>
</organism>
<reference evidence="8" key="1">
    <citation type="submission" date="2022-07" db="EMBL/GenBank/DDBJ databases">
        <title>Enhanced cultured diversity of the mouse gut microbiota enables custom-made synthetic communities.</title>
        <authorList>
            <person name="Afrizal A."/>
        </authorList>
    </citation>
    <scope>NUCLEOTIDE SEQUENCE</scope>
    <source>
        <strain evidence="8">DSM 28593</strain>
    </source>
</reference>
<dbReference type="Proteomes" id="UP001205748">
    <property type="component" value="Unassembled WGS sequence"/>
</dbReference>
<dbReference type="SUPFAM" id="SSF54427">
    <property type="entry name" value="NTF2-like"/>
    <property type="match status" value="1"/>
</dbReference>
<dbReference type="Pfam" id="PF03717">
    <property type="entry name" value="PBP_dimer"/>
    <property type="match status" value="1"/>
</dbReference>
<evidence type="ECO:0000259" key="7">
    <source>
        <dbReference type="Pfam" id="PF05223"/>
    </source>
</evidence>
<feature type="region of interest" description="Disordered" evidence="4">
    <location>
        <begin position="593"/>
        <end position="612"/>
    </location>
</feature>
<dbReference type="PROSITE" id="PS51257">
    <property type="entry name" value="PROKAR_LIPOPROTEIN"/>
    <property type="match status" value="1"/>
</dbReference>
<dbReference type="Pfam" id="PF00905">
    <property type="entry name" value="Transpeptidase"/>
    <property type="match status" value="1"/>
</dbReference>
<dbReference type="PANTHER" id="PTHR30627">
    <property type="entry name" value="PEPTIDOGLYCAN D,D-TRANSPEPTIDASE"/>
    <property type="match status" value="1"/>
</dbReference>
<evidence type="ECO:0000256" key="3">
    <source>
        <dbReference type="ARBA" id="ARBA00023136"/>
    </source>
</evidence>
<feature type="domain" description="Penicillin-binding protein transpeptidase" evidence="5">
    <location>
        <begin position="352"/>
        <end position="667"/>
    </location>
</feature>
<evidence type="ECO:0000313" key="8">
    <source>
        <dbReference type="EMBL" id="MCR1898512.1"/>
    </source>
</evidence>
<dbReference type="AlphaFoldDB" id="A0AAE3HDN5"/>
<dbReference type="GO" id="GO:0005886">
    <property type="term" value="C:plasma membrane"/>
    <property type="evidence" value="ECO:0007669"/>
    <property type="project" value="TreeGrafter"/>
</dbReference>
<name>A0AAE3HDN5_9FIRM</name>
<dbReference type="InterPro" id="IPR036138">
    <property type="entry name" value="PBP_dimer_sf"/>
</dbReference>
<evidence type="ECO:0000256" key="4">
    <source>
        <dbReference type="SAM" id="MobiDB-lite"/>
    </source>
</evidence>
<dbReference type="GO" id="GO:0071972">
    <property type="term" value="F:peptidoglycan L,D-transpeptidase activity"/>
    <property type="evidence" value="ECO:0007669"/>
    <property type="project" value="TreeGrafter"/>
</dbReference>
<accession>A0AAE3HDN5</accession>
<dbReference type="InterPro" id="IPR050515">
    <property type="entry name" value="Beta-lactam/transpept"/>
</dbReference>
<dbReference type="InterPro" id="IPR005311">
    <property type="entry name" value="PBP_dimer"/>
</dbReference>
<dbReference type="PANTHER" id="PTHR30627:SF25">
    <property type="entry name" value="PENICILLIN-BINDING PROTEIN 3"/>
    <property type="match status" value="1"/>
</dbReference>
<dbReference type="InterPro" id="IPR032710">
    <property type="entry name" value="NTF2-like_dom_sf"/>
</dbReference>
<feature type="domain" description="NTF2-like N-terminal transpeptidase" evidence="7">
    <location>
        <begin position="26"/>
        <end position="144"/>
    </location>
</feature>
<dbReference type="SUPFAM" id="SSF56601">
    <property type="entry name" value="beta-lactamase/transpeptidase-like"/>
    <property type="match status" value="1"/>
</dbReference>
<dbReference type="InterPro" id="IPR001460">
    <property type="entry name" value="PCN-bd_Tpept"/>
</dbReference>